<organism evidence="2">
    <name type="scientific">uncultured marine virus</name>
    <dbReference type="NCBI Taxonomy" id="186617"/>
    <lineage>
        <taxon>Viruses</taxon>
        <taxon>environmental samples</taxon>
    </lineage>
</organism>
<evidence type="ECO:0000313" key="2">
    <source>
        <dbReference type="EMBL" id="AKH45788.1"/>
    </source>
</evidence>
<name>A0A0F7L2N0_9VIRU</name>
<feature type="compositionally biased region" description="Low complexity" evidence="1">
    <location>
        <begin position="1"/>
        <end position="20"/>
    </location>
</feature>
<dbReference type="EMBL" id="KR029577">
    <property type="protein sequence ID" value="AKH45788.1"/>
    <property type="molecule type" value="Genomic_DNA"/>
</dbReference>
<sequence length="63" mass="7156">MTYLIPPWQQPTTQPSEQTTVDPLRNGRLATLLAATPEVRAEEQREREARRPAKETEKAGKPD</sequence>
<reference evidence="2" key="1">
    <citation type="journal article" date="2015" name="Front. Microbiol.">
        <title>Combining genomic sequencing methods to explore viral diversity and reveal potential virus-host interactions.</title>
        <authorList>
            <person name="Chow C.E."/>
            <person name="Winget D.M."/>
            <person name="White R.A.III."/>
            <person name="Hallam S.J."/>
            <person name="Suttle C.A."/>
        </authorList>
    </citation>
    <scope>NUCLEOTIDE SEQUENCE</scope>
    <source>
        <strain evidence="2">Anoxic3_1</strain>
    </source>
</reference>
<proteinExistence type="predicted"/>
<feature type="region of interest" description="Disordered" evidence="1">
    <location>
        <begin position="1"/>
        <end position="63"/>
    </location>
</feature>
<reference evidence="2" key="2">
    <citation type="submission" date="2015-03" db="EMBL/GenBank/DDBJ databases">
        <authorList>
            <person name="Chow C.-E.T."/>
            <person name="Winget D.M."/>
            <person name="White R.A.III."/>
            <person name="Hallam S.J."/>
            <person name="Suttle C.A."/>
        </authorList>
    </citation>
    <scope>NUCLEOTIDE SEQUENCE</scope>
    <source>
        <strain evidence="2">Anoxic3_1</strain>
    </source>
</reference>
<evidence type="ECO:0000256" key="1">
    <source>
        <dbReference type="SAM" id="MobiDB-lite"/>
    </source>
</evidence>
<feature type="compositionally biased region" description="Basic and acidic residues" evidence="1">
    <location>
        <begin position="39"/>
        <end position="63"/>
    </location>
</feature>
<protein>
    <submittedName>
        <fullName evidence="2">Uncharacterized protein</fullName>
    </submittedName>
</protein>
<accession>A0A0F7L2N0</accession>